<dbReference type="InterPro" id="IPR016181">
    <property type="entry name" value="Acyl_CoA_acyltransferase"/>
</dbReference>
<evidence type="ECO:0000313" key="3">
    <source>
        <dbReference type="Proteomes" id="UP000492821"/>
    </source>
</evidence>
<keyword evidence="3" id="KW-1185">Reference proteome</keyword>
<feature type="region of interest" description="Disordered" evidence="2">
    <location>
        <begin position="12"/>
        <end position="36"/>
    </location>
</feature>
<keyword evidence="1" id="KW-0012">Acyltransferase</keyword>
<dbReference type="SUPFAM" id="SSF55729">
    <property type="entry name" value="Acyl-CoA N-acyltransferases (Nat)"/>
    <property type="match status" value="1"/>
</dbReference>
<evidence type="ECO:0000256" key="2">
    <source>
        <dbReference type="SAM" id="MobiDB-lite"/>
    </source>
</evidence>
<proteinExistence type="inferred from homology"/>
<dbReference type="Gene3D" id="3.40.630.30">
    <property type="match status" value="1"/>
</dbReference>
<dbReference type="InterPro" id="IPR010313">
    <property type="entry name" value="Glycine_N-acyltransferase"/>
</dbReference>
<protein>
    <recommendedName>
        <fullName evidence="1">Glycine N-acyltransferase-like protein</fullName>
        <ecNumber evidence="1">2.3.1.-</ecNumber>
    </recommendedName>
</protein>
<reference evidence="3" key="1">
    <citation type="journal article" date="2013" name="Genetics">
        <title>The draft genome and transcriptome of Panagrellus redivivus are shaped by the harsh demands of a free-living lifestyle.</title>
        <authorList>
            <person name="Srinivasan J."/>
            <person name="Dillman A.R."/>
            <person name="Macchietto M.G."/>
            <person name="Heikkinen L."/>
            <person name="Lakso M."/>
            <person name="Fracchia K.M."/>
            <person name="Antoshechkin I."/>
            <person name="Mortazavi A."/>
            <person name="Wong G."/>
            <person name="Sternberg P.W."/>
        </authorList>
    </citation>
    <scope>NUCLEOTIDE SEQUENCE [LARGE SCALE GENOMIC DNA]</scope>
    <source>
        <strain evidence="3">MT8872</strain>
    </source>
</reference>
<feature type="compositionally biased region" description="Pro residues" evidence="2">
    <location>
        <begin position="371"/>
        <end position="381"/>
    </location>
</feature>
<keyword evidence="1" id="KW-0808">Transferase</keyword>
<sequence>MTDCTSYAKVGSNGAENAGGGEDRKTTTPGGAGSMSLRRIRSPVELDEALAATSDNAAFLGAHYGLLIQKQNRFPEATWLNWAYKSKSGDPLFCLLRSYSFQPRVTPIMYFFCEPTVFFEREAAWPIFDAIAAEAPLFFQHDGSVVVGVPPITNEYEAWFIERYPSKCLEHFPCHYYYMSPAQRTSLIDDSKAGIPIPDEYFFDKANLEHDADLIASTWRHSGHGELDYTKAKIRAMPSSLIRHKLTQLPAAFEMTDAGGFLTHHYTMPEHRRKGLGEAVEKDICRKLINEGFVPSKDVETFNEAVLSASNKSPYWTRWEVADEPVVMTFLKHVAKESEIVLPADTGSGNNTNASAEHSGGASAEAETSPTSPPTSPNGDK</sequence>
<reference evidence="4" key="2">
    <citation type="submission" date="2020-10" db="UniProtKB">
        <authorList>
            <consortium name="WormBaseParasite"/>
        </authorList>
    </citation>
    <scope>IDENTIFICATION</scope>
</reference>
<evidence type="ECO:0000256" key="1">
    <source>
        <dbReference type="RuleBase" id="RU368002"/>
    </source>
</evidence>
<dbReference type="GO" id="GO:0005739">
    <property type="term" value="C:mitochondrion"/>
    <property type="evidence" value="ECO:0007669"/>
    <property type="project" value="InterPro"/>
</dbReference>
<dbReference type="GO" id="GO:0047961">
    <property type="term" value="F:glycine N-acyltransferase activity"/>
    <property type="evidence" value="ECO:0007669"/>
    <property type="project" value="InterPro"/>
</dbReference>
<dbReference type="PANTHER" id="PTHR15298">
    <property type="entry name" value="L-COA N-ACYLTRANSFERASE-RELATED"/>
    <property type="match status" value="1"/>
</dbReference>
<feature type="region of interest" description="Disordered" evidence="2">
    <location>
        <begin position="342"/>
        <end position="381"/>
    </location>
</feature>
<feature type="compositionally biased region" description="Low complexity" evidence="2">
    <location>
        <begin position="354"/>
        <end position="370"/>
    </location>
</feature>
<dbReference type="EC" id="2.3.1.-" evidence="1"/>
<dbReference type="PANTHER" id="PTHR15298:SF1">
    <property type="entry name" value="GLYCINE N-ACYLTRANSFERASE-LIKE PROTEIN"/>
    <property type="match status" value="1"/>
</dbReference>
<dbReference type="Proteomes" id="UP000492821">
    <property type="component" value="Unassembled WGS sequence"/>
</dbReference>
<dbReference type="WBParaSite" id="Pan_g11697.t1">
    <property type="protein sequence ID" value="Pan_g11697.t1"/>
    <property type="gene ID" value="Pan_g11697"/>
</dbReference>
<evidence type="ECO:0000313" key="4">
    <source>
        <dbReference type="WBParaSite" id="Pan_g11697.t1"/>
    </source>
</evidence>
<organism evidence="3 4">
    <name type="scientific">Panagrellus redivivus</name>
    <name type="common">Microworm</name>
    <dbReference type="NCBI Taxonomy" id="6233"/>
    <lineage>
        <taxon>Eukaryota</taxon>
        <taxon>Metazoa</taxon>
        <taxon>Ecdysozoa</taxon>
        <taxon>Nematoda</taxon>
        <taxon>Chromadorea</taxon>
        <taxon>Rhabditida</taxon>
        <taxon>Tylenchina</taxon>
        <taxon>Panagrolaimomorpha</taxon>
        <taxon>Panagrolaimoidea</taxon>
        <taxon>Panagrolaimidae</taxon>
        <taxon>Panagrellus</taxon>
    </lineage>
</organism>
<dbReference type="AlphaFoldDB" id="A0A7E4UQU1"/>
<accession>A0A7E4UQU1</accession>
<comment type="similarity">
    <text evidence="1">Belongs to the glycine N-acyltransferase family.</text>
</comment>
<name>A0A7E4UQU1_PANRE</name>